<evidence type="ECO:0000313" key="1">
    <source>
        <dbReference type="EMBL" id="EFE24816.1"/>
    </source>
</evidence>
<dbReference type="Proteomes" id="UP000003692">
    <property type="component" value="Unassembled WGS sequence"/>
</dbReference>
<reference evidence="1 2" key="1">
    <citation type="submission" date="2010-02" db="EMBL/GenBank/DDBJ databases">
        <authorList>
            <person name="Weinstock G."/>
            <person name="Sodergren E."/>
            <person name="Clifton S."/>
            <person name="Fulton L."/>
            <person name="Fulton B."/>
            <person name="Courtney L."/>
            <person name="Fronick C."/>
            <person name="Harrison M."/>
            <person name="Strong C."/>
            <person name="Farmer C."/>
            <person name="Delahaunty K."/>
            <person name="Markovic C."/>
            <person name="Hall O."/>
            <person name="Minx P."/>
            <person name="Tomlinson C."/>
            <person name="Mitreva M."/>
            <person name="Nelson J."/>
            <person name="Hou S."/>
            <person name="Wollam A."/>
            <person name="Pepin K.H."/>
            <person name="Johnson M."/>
            <person name="Bhonagiri V."/>
            <person name="Zhang X."/>
            <person name="Suruliraj S."/>
            <person name="Warren W."/>
            <person name="Chinwalla A."/>
            <person name="Mardis E.R."/>
            <person name="Wilson R.K."/>
        </authorList>
    </citation>
    <scope>NUCLEOTIDE SEQUENCE [LARGE SCALE GENOMIC DNA]</scope>
    <source>
        <strain evidence="1 2">ATCC 23685</strain>
    </source>
</reference>
<dbReference type="HOGENOM" id="CLU_3232865_0_0_6"/>
<proteinExistence type="predicted"/>
<protein>
    <submittedName>
        <fullName evidence="1">Uncharacterized protein</fullName>
    </submittedName>
</protein>
<comment type="caution">
    <text evidence="1">The sequence shown here is derived from an EMBL/GenBank/DDBJ whole genome shotgun (WGS) entry which is preliminary data.</text>
</comment>
<dbReference type="AlphaFoldDB" id="D4F0C6"/>
<dbReference type="EMBL" id="ADGK01000009">
    <property type="protein sequence ID" value="EFE24816.1"/>
    <property type="molecule type" value="Genomic_DNA"/>
</dbReference>
<name>D4F0C6_EDWTA</name>
<accession>D4F0C6</accession>
<sequence length="43" mass="5069">MTLGYGTFYAFKVRIITENHPKTDRSRERKGVKNIFIINVLLK</sequence>
<organism evidence="1 2">
    <name type="scientific">Edwardsiella tarda ATCC 23685</name>
    <dbReference type="NCBI Taxonomy" id="500638"/>
    <lineage>
        <taxon>Bacteria</taxon>
        <taxon>Pseudomonadati</taxon>
        <taxon>Pseudomonadota</taxon>
        <taxon>Gammaproteobacteria</taxon>
        <taxon>Enterobacterales</taxon>
        <taxon>Hafniaceae</taxon>
        <taxon>Edwardsiella</taxon>
    </lineage>
</organism>
<gene>
    <name evidence="1" type="ORF">EDWATA_00149</name>
</gene>
<evidence type="ECO:0000313" key="2">
    <source>
        <dbReference type="Proteomes" id="UP000003692"/>
    </source>
</evidence>